<dbReference type="EMBL" id="KV784384">
    <property type="protein sequence ID" value="OEU07781.1"/>
    <property type="molecule type" value="Genomic_DNA"/>
</dbReference>
<accession>A0A1E7EPA4</accession>
<dbReference type="SUPFAM" id="SSF101908">
    <property type="entry name" value="Putative isomerase YbhE"/>
    <property type="match status" value="1"/>
</dbReference>
<sequence length="301" mass="34153">MELKLHACCVIRKSENDESQTKKIAVIDQRRGLLLWDYNEIAASGDFNYVKLVQEFSVLFGGRVRQSISMVDILTSCSIKSLELSGSGYHGLIAFTTKIIDGHPSILLYFRDIDENSSVRIWRPYNGKLLDAILEVPDVDIVCSTISRDCSMLVLVTSAGALARGQMEEMVTIYSFDKDMYSGKLTLKHSVMRKRILGAPSVFITKMIQFSPDDKFISYHDSENGLTLWDVTTGNNITDKLEIKHDEYEKKNCNVHGCSSVDHQRLLLVDDSKYYIVSYLEKKSVKERSQSSKKRVKCSHP</sequence>
<evidence type="ECO:0000313" key="1">
    <source>
        <dbReference type="EMBL" id="OEU07781.1"/>
    </source>
</evidence>
<dbReference type="InParanoid" id="A0A1E7EPA4"/>
<protein>
    <recommendedName>
        <fullName evidence="3">WD40 repeat-like protein</fullName>
    </recommendedName>
</protein>
<reference evidence="1 2" key="1">
    <citation type="submission" date="2016-09" db="EMBL/GenBank/DDBJ databases">
        <title>Extensive genetic diversity and differential bi-allelic expression allows diatom success in the polar Southern Ocean.</title>
        <authorList>
            <consortium name="DOE Joint Genome Institute"/>
            <person name="Mock T."/>
            <person name="Otillar R.P."/>
            <person name="Strauss J."/>
            <person name="Dupont C."/>
            <person name="Frickenhaus S."/>
            <person name="Maumus F."/>
            <person name="Mcmullan M."/>
            <person name="Sanges R."/>
            <person name="Schmutz J."/>
            <person name="Toseland A."/>
            <person name="Valas R."/>
            <person name="Veluchamy A."/>
            <person name="Ward B.J."/>
            <person name="Allen A."/>
            <person name="Barry K."/>
            <person name="Falciatore A."/>
            <person name="Ferrante M."/>
            <person name="Fortunato A.E."/>
            <person name="Gloeckner G."/>
            <person name="Gruber A."/>
            <person name="Hipkin R."/>
            <person name="Janech M."/>
            <person name="Kroth P."/>
            <person name="Leese F."/>
            <person name="Lindquist E."/>
            <person name="Lyon B.R."/>
            <person name="Martin J."/>
            <person name="Mayer C."/>
            <person name="Parker M."/>
            <person name="Quesneville H."/>
            <person name="Raymond J."/>
            <person name="Uhlig C."/>
            <person name="Valentin K.U."/>
            <person name="Worden A.Z."/>
            <person name="Armbrust E.V."/>
            <person name="Bowler C."/>
            <person name="Green B."/>
            <person name="Moulton V."/>
            <person name="Van Oosterhout C."/>
            <person name="Grigoriev I."/>
        </authorList>
    </citation>
    <scope>NUCLEOTIDE SEQUENCE [LARGE SCALE GENOMIC DNA]</scope>
    <source>
        <strain evidence="1 2">CCMP1102</strain>
    </source>
</reference>
<evidence type="ECO:0008006" key="3">
    <source>
        <dbReference type="Google" id="ProtNLM"/>
    </source>
</evidence>
<evidence type="ECO:0000313" key="2">
    <source>
        <dbReference type="Proteomes" id="UP000095751"/>
    </source>
</evidence>
<dbReference type="AlphaFoldDB" id="A0A1E7EPA4"/>
<dbReference type="KEGG" id="fcy:FRACYDRAFT_250808"/>
<dbReference type="InterPro" id="IPR015943">
    <property type="entry name" value="WD40/YVTN_repeat-like_dom_sf"/>
</dbReference>
<organism evidence="1 2">
    <name type="scientific">Fragilariopsis cylindrus CCMP1102</name>
    <dbReference type="NCBI Taxonomy" id="635003"/>
    <lineage>
        <taxon>Eukaryota</taxon>
        <taxon>Sar</taxon>
        <taxon>Stramenopiles</taxon>
        <taxon>Ochrophyta</taxon>
        <taxon>Bacillariophyta</taxon>
        <taxon>Bacillariophyceae</taxon>
        <taxon>Bacillariophycidae</taxon>
        <taxon>Bacillariales</taxon>
        <taxon>Bacillariaceae</taxon>
        <taxon>Fragilariopsis</taxon>
    </lineage>
</organism>
<dbReference type="Proteomes" id="UP000095751">
    <property type="component" value="Unassembled WGS sequence"/>
</dbReference>
<name>A0A1E7EPA4_9STRA</name>
<gene>
    <name evidence="1" type="ORF">FRACYDRAFT_250808</name>
</gene>
<proteinExistence type="predicted"/>
<dbReference type="Gene3D" id="2.130.10.10">
    <property type="entry name" value="YVTN repeat-like/Quinoprotein amine dehydrogenase"/>
    <property type="match status" value="1"/>
</dbReference>
<keyword evidence="2" id="KW-1185">Reference proteome</keyword>